<protein>
    <submittedName>
        <fullName evidence="1">Uncharacterized protein</fullName>
    </submittedName>
</protein>
<dbReference type="EMBL" id="BMAU01021422">
    <property type="protein sequence ID" value="GFY34247.1"/>
    <property type="molecule type" value="Genomic_DNA"/>
</dbReference>
<organism evidence="1 2">
    <name type="scientific">Trichonephila clavipes</name>
    <name type="common">Golden silk orbweaver</name>
    <name type="synonym">Nephila clavipes</name>
    <dbReference type="NCBI Taxonomy" id="2585209"/>
    <lineage>
        <taxon>Eukaryota</taxon>
        <taxon>Metazoa</taxon>
        <taxon>Ecdysozoa</taxon>
        <taxon>Arthropoda</taxon>
        <taxon>Chelicerata</taxon>
        <taxon>Arachnida</taxon>
        <taxon>Araneae</taxon>
        <taxon>Araneomorphae</taxon>
        <taxon>Entelegynae</taxon>
        <taxon>Araneoidea</taxon>
        <taxon>Nephilidae</taxon>
        <taxon>Trichonephila</taxon>
    </lineage>
</organism>
<reference evidence="1" key="1">
    <citation type="submission" date="2020-08" db="EMBL/GenBank/DDBJ databases">
        <title>Multicomponent nature underlies the extraordinary mechanical properties of spider dragline silk.</title>
        <authorList>
            <person name="Kono N."/>
            <person name="Nakamura H."/>
            <person name="Mori M."/>
            <person name="Yoshida Y."/>
            <person name="Ohtoshi R."/>
            <person name="Malay A.D."/>
            <person name="Moran D.A.P."/>
            <person name="Tomita M."/>
            <person name="Numata K."/>
            <person name="Arakawa K."/>
        </authorList>
    </citation>
    <scope>NUCLEOTIDE SEQUENCE</scope>
</reference>
<sequence length="111" mass="12625">MIRGSQATRAPTCLIIVGNNKSHENYTSLSIKTTVDSSKKISFSIAVWHYQQNQLLLEATFFCIELSSSTLKINEEQEGVWRGISEIRNTLAERHFLPFFSSGKGRIPWSF</sequence>
<dbReference type="AlphaFoldDB" id="A0A8X7BL01"/>
<name>A0A8X7BL01_TRICX</name>
<accession>A0A8X7BL01</accession>
<proteinExistence type="predicted"/>
<evidence type="ECO:0000313" key="1">
    <source>
        <dbReference type="EMBL" id="GFY34247.1"/>
    </source>
</evidence>
<keyword evidence="2" id="KW-1185">Reference proteome</keyword>
<evidence type="ECO:0000313" key="2">
    <source>
        <dbReference type="Proteomes" id="UP000887159"/>
    </source>
</evidence>
<dbReference type="Proteomes" id="UP000887159">
    <property type="component" value="Unassembled WGS sequence"/>
</dbReference>
<gene>
    <name evidence="1" type="ORF">TNCV_2505501</name>
</gene>
<comment type="caution">
    <text evidence="1">The sequence shown here is derived from an EMBL/GenBank/DDBJ whole genome shotgun (WGS) entry which is preliminary data.</text>
</comment>